<keyword evidence="8" id="KW-1185">Reference proteome</keyword>
<keyword evidence="3" id="KW-0133">Cell shape</keyword>
<keyword evidence="5" id="KW-0472">Membrane</keyword>
<evidence type="ECO:0000256" key="3">
    <source>
        <dbReference type="ARBA" id="ARBA00022960"/>
    </source>
</evidence>
<dbReference type="InterPro" id="IPR042177">
    <property type="entry name" value="Cell/Rod_1"/>
</dbReference>
<dbReference type="Pfam" id="PF04085">
    <property type="entry name" value="MreC"/>
    <property type="match status" value="1"/>
</dbReference>
<dbReference type="Gene3D" id="2.40.10.340">
    <property type="entry name" value="Rod shape-determining protein MreC, domain 1"/>
    <property type="match status" value="1"/>
</dbReference>
<dbReference type="PANTHER" id="PTHR34138">
    <property type="entry name" value="CELL SHAPE-DETERMINING PROTEIN MREC"/>
    <property type="match status" value="1"/>
</dbReference>
<gene>
    <name evidence="7" type="primary">mreC</name>
    <name evidence="7" type="ORF">J5V48_08410</name>
</gene>
<accession>A0ABS7DHZ0</accession>
<comment type="similarity">
    <text evidence="1">Belongs to the MreC family.</text>
</comment>
<feature type="transmembrane region" description="Helical" evidence="5">
    <location>
        <begin position="12"/>
        <end position="30"/>
    </location>
</feature>
<keyword evidence="5" id="KW-1133">Transmembrane helix</keyword>
<dbReference type="Proteomes" id="UP000731465">
    <property type="component" value="Unassembled WGS sequence"/>
</dbReference>
<evidence type="ECO:0000313" key="8">
    <source>
        <dbReference type="Proteomes" id="UP000731465"/>
    </source>
</evidence>
<dbReference type="PANTHER" id="PTHR34138:SF1">
    <property type="entry name" value="CELL SHAPE-DETERMINING PROTEIN MREC"/>
    <property type="match status" value="1"/>
</dbReference>
<dbReference type="RefSeq" id="WP_219938140.1">
    <property type="nucleotide sequence ID" value="NZ_JAGFNY010000035.1"/>
</dbReference>
<name>A0ABS7DHZ0_9GAMM</name>
<evidence type="ECO:0000256" key="5">
    <source>
        <dbReference type="SAM" id="Phobius"/>
    </source>
</evidence>
<dbReference type="NCBIfam" id="TIGR00219">
    <property type="entry name" value="mreC"/>
    <property type="match status" value="1"/>
</dbReference>
<feature type="domain" description="Rod shape-determining protein MreC beta-barrel core" evidence="6">
    <location>
        <begin position="123"/>
        <end position="269"/>
    </location>
</feature>
<keyword evidence="5" id="KW-0812">Transmembrane</keyword>
<dbReference type="InterPro" id="IPR042175">
    <property type="entry name" value="Cell/Rod_MreC_2"/>
</dbReference>
<evidence type="ECO:0000259" key="6">
    <source>
        <dbReference type="Pfam" id="PF04085"/>
    </source>
</evidence>
<dbReference type="InterPro" id="IPR055342">
    <property type="entry name" value="MreC_beta-barrel_core"/>
</dbReference>
<evidence type="ECO:0000256" key="2">
    <source>
        <dbReference type="ARBA" id="ARBA00013855"/>
    </source>
</evidence>
<proteinExistence type="inferred from homology"/>
<evidence type="ECO:0000256" key="4">
    <source>
        <dbReference type="ARBA" id="ARBA00032089"/>
    </source>
</evidence>
<sequence>MKNSDQSHSYVHFRFGIVIILSLAVMALDVRSKLLNDIRFYLESALYPVLVFADSPHAVGRVVSSQLKTHSELIKENEQLSTENFMQRADSLKLKDLEAENKALRQLLNSPIRTKNKRLFAEVIDVDPDPYLHRVTVNRGASDGVHEGMPVITDKGLVGQVINVNYAFSRVLLLTDPNCSIPVVDERSNVRAISSGSGSHDDIIINNVPRSADIKKGDLLLTSGIGGVYPRGYPVAIVSKVGFSDSQPFAEVKAKPLVDTDKMRFVLMYWTSLENSEDIKSLAKEQTDSKVILHQRKIKDLIKTLSVKDRVVDNSEGQQ</sequence>
<protein>
    <recommendedName>
        <fullName evidence="2">Cell shape-determining protein MreC</fullName>
    </recommendedName>
    <alternativeName>
        <fullName evidence="4">Cell shape protein MreC</fullName>
    </alternativeName>
</protein>
<evidence type="ECO:0000313" key="7">
    <source>
        <dbReference type="EMBL" id="MBW7570915.1"/>
    </source>
</evidence>
<comment type="caution">
    <text evidence="7">The sequence shown here is derived from an EMBL/GenBank/DDBJ whole genome shotgun (WGS) entry which is preliminary data.</text>
</comment>
<reference evidence="7 8" key="1">
    <citation type="submission" date="2021-03" db="EMBL/GenBank/DDBJ databases">
        <title>Succinivibrio sp. nov. isolated from feces of cow.</title>
        <authorList>
            <person name="Choi J.-Y."/>
        </authorList>
    </citation>
    <scope>NUCLEOTIDE SEQUENCE [LARGE SCALE GENOMIC DNA]</scope>
    <source>
        <strain evidence="7 8">AGMB01872</strain>
    </source>
</reference>
<dbReference type="Gene3D" id="2.40.10.350">
    <property type="entry name" value="Rod shape-determining protein MreC, domain 2"/>
    <property type="match status" value="1"/>
</dbReference>
<dbReference type="InterPro" id="IPR007221">
    <property type="entry name" value="MreC"/>
</dbReference>
<organism evidence="7 8">
    <name type="scientific">Succinivibrio faecicola</name>
    <dbReference type="NCBI Taxonomy" id="2820300"/>
    <lineage>
        <taxon>Bacteria</taxon>
        <taxon>Pseudomonadati</taxon>
        <taxon>Pseudomonadota</taxon>
        <taxon>Gammaproteobacteria</taxon>
        <taxon>Aeromonadales</taxon>
        <taxon>Succinivibrionaceae</taxon>
        <taxon>Succinivibrio</taxon>
    </lineage>
</organism>
<evidence type="ECO:0000256" key="1">
    <source>
        <dbReference type="ARBA" id="ARBA00009369"/>
    </source>
</evidence>
<dbReference type="EMBL" id="JAGFNY010000035">
    <property type="protein sequence ID" value="MBW7570915.1"/>
    <property type="molecule type" value="Genomic_DNA"/>
</dbReference>